<evidence type="ECO:0000313" key="2">
    <source>
        <dbReference type="Proteomes" id="UP000664277"/>
    </source>
</evidence>
<protein>
    <submittedName>
        <fullName evidence="1">Uncharacterized protein</fullName>
    </submittedName>
</protein>
<evidence type="ECO:0000313" key="1">
    <source>
        <dbReference type="EMBL" id="MBN8662168.1"/>
    </source>
</evidence>
<reference evidence="1" key="1">
    <citation type="submission" date="2021-02" db="EMBL/GenBank/DDBJ databases">
        <title>Genome-Resolved Metagenomics of a Microbial Community Performing Photosynthetic Biological Nutrient Removal.</title>
        <authorList>
            <person name="Mcdaniel E.A."/>
        </authorList>
    </citation>
    <scope>NUCLEOTIDE SEQUENCE</scope>
    <source>
        <strain evidence="1">UWPOB_OBS1</strain>
    </source>
</reference>
<comment type="caution">
    <text evidence="1">The sequence shown here is derived from an EMBL/GenBank/DDBJ whole genome shotgun (WGS) entry which is preliminary data.</text>
</comment>
<dbReference type="EMBL" id="JAFLCK010000032">
    <property type="protein sequence ID" value="MBN8662168.1"/>
    <property type="molecule type" value="Genomic_DNA"/>
</dbReference>
<organism evidence="1 2">
    <name type="scientific">Candidatus Obscuribacter phosphatis</name>
    <dbReference type="NCBI Taxonomy" id="1906157"/>
    <lineage>
        <taxon>Bacteria</taxon>
        <taxon>Bacillati</taxon>
        <taxon>Candidatus Melainabacteria</taxon>
        <taxon>Candidatus Obscuribacterales</taxon>
        <taxon>Candidatus Obscuribacteraceae</taxon>
        <taxon>Candidatus Obscuribacter</taxon>
    </lineage>
</organism>
<dbReference type="AlphaFoldDB" id="A0A8J7PHW3"/>
<dbReference type="Proteomes" id="UP000664277">
    <property type="component" value="Unassembled WGS sequence"/>
</dbReference>
<proteinExistence type="predicted"/>
<name>A0A8J7PHW3_9BACT</name>
<accession>A0A8J7PHW3</accession>
<gene>
    <name evidence="1" type="ORF">J0M35_17500</name>
</gene>
<sequence length="245" mass="27279">MEAYLIESQFYSADPHLADREFDMAALSAQVFNLVCRTDHSSCGFALIKLPADFGSQKQRRMMVALKEGLSALHSAARGLPLEWFNMIRFDQKNTTKPHRDAAPAESLLILGYEPSEVKSRLSMYDYSARSVARGITPEQFLEDFNPMYTQAYERGLAELADFAWDIDCFDAGTYQILVVNNSCTAYSKDTPKWQGVLHSAVVENSPGSRVINSTCVAPQADFAVVEEEIIAKFLSDDSLAGSNY</sequence>